<dbReference type="OrthoDB" id="47801at2759"/>
<dbReference type="SUPFAM" id="SSF54495">
    <property type="entry name" value="UBC-like"/>
    <property type="match status" value="2"/>
</dbReference>
<name>A0A2U1MDT4_ARTAN</name>
<protein>
    <submittedName>
        <fullName evidence="4">Ubiquitin-conjugating enzyme family protein</fullName>
    </submittedName>
</protein>
<sequence length="697" mass="79440">MSECDKSRFKKFFDEESSHPGNFPIEDVLPDQNAGNSPMEPTFDSTVDVHNSHDNFKKFDFFVDHSDHLFSAQRFSIKYGLPPKHWIDKLNEDRRILCGHLPDTMFVRMYKSRPDLLRAAIVGPEGTPYHNGLFFFDFCFPFSYPNTPPLVRYHSGGLGINQYLRACGQVSLNLSGTRSGLRDIWVPGTSNMFQILVYIQDLIFNPNPLFNAVSFEFIKGGVDGKDYSQLYNENTIIKLFKTMVYTMNKPPKNFETLVARHFFKHAHDILLECKDYMDGLQVGCLVISSKCSSSIEFKNDLASIIKPLVNAFCKIRAKEALEFLYLSEKKTPLPEYDPISLYLLGSARLVSACSYTVSLCCISLSTCSLETCLQTIRDMDPNHHCFQTFTAYCPFLVDMVLVKDGMNVKKGASFLYCVLDLKELRMALSSTATKAESKIKDILEENQSSRVGIFSMEDVLGDEDDDAEFSPIPVLYNQDCHDEVAKNSPIVNWYKTYDFAFDHTDHFFSSKSSPMDELPLENIFAEWITACLNAIQTESKTLTCFFNLVTGTQIFVKVYEDRMDLLRAVIIGPEGTPYHNGLFFFDVCFPSTYPSRPPLVHYRSGGLCINPNLNKSGEVRLSLKHFEDFVVGYFRDHVHDILMSCKKVSHSITFKNDLASCINLLIDAFKKIGAKEAEDFKVGYSQIWRFQNAYILL</sequence>
<keyword evidence="2" id="KW-0833">Ubl conjugation pathway</keyword>
<dbReference type="PANTHER" id="PTHR46116">
    <property type="entry name" value="(E3-INDEPENDENT) E2 UBIQUITIN-CONJUGATING ENZYME"/>
    <property type="match status" value="1"/>
</dbReference>
<feature type="domain" description="UBC core" evidence="3">
    <location>
        <begin position="85"/>
        <end position="244"/>
    </location>
</feature>
<evidence type="ECO:0000256" key="2">
    <source>
        <dbReference type="ARBA" id="ARBA00022786"/>
    </source>
</evidence>
<dbReference type="InterPro" id="IPR016135">
    <property type="entry name" value="UBQ-conjugating_enzyme/RWD"/>
</dbReference>
<feature type="domain" description="UBC core" evidence="3">
    <location>
        <begin position="530"/>
        <end position="686"/>
    </location>
</feature>
<dbReference type="Gene3D" id="3.10.110.10">
    <property type="entry name" value="Ubiquitin Conjugating Enzyme"/>
    <property type="match status" value="2"/>
</dbReference>
<evidence type="ECO:0000256" key="1">
    <source>
        <dbReference type="ARBA" id="ARBA00022679"/>
    </source>
</evidence>
<accession>A0A2U1MDT4</accession>
<keyword evidence="5" id="KW-1185">Reference proteome</keyword>
<evidence type="ECO:0000313" key="5">
    <source>
        <dbReference type="Proteomes" id="UP000245207"/>
    </source>
</evidence>
<comment type="caution">
    <text evidence="4">The sequence shown here is derived from an EMBL/GenBank/DDBJ whole genome shotgun (WGS) entry which is preliminary data.</text>
</comment>
<evidence type="ECO:0000313" key="4">
    <source>
        <dbReference type="EMBL" id="PWA59420.1"/>
    </source>
</evidence>
<dbReference type="GO" id="GO:0061631">
    <property type="term" value="F:ubiquitin conjugating enzyme activity"/>
    <property type="evidence" value="ECO:0007669"/>
    <property type="project" value="TreeGrafter"/>
</dbReference>
<dbReference type="InterPro" id="IPR000608">
    <property type="entry name" value="UBC"/>
</dbReference>
<reference evidence="4 5" key="1">
    <citation type="journal article" date="2018" name="Mol. Plant">
        <title>The genome of Artemisia annua provides insight into the evolution of Asteraceae family and artemisinin biosynthesis.</title>
        <authorList>
            <person name="Shen Q."/>
            <person name="Zhang L."/>
            <person name="Liao Z."/>
            <person name="Wang S."/>
            <person name="Yan T."/>
            <person name="Shi P."/>
            <person name="Liu M."/>
            <person name="Fu X."/>
            <person name="Pan Q."/>
            <person name="Wang Y."/>
            <person name="Lv Z."/>
            <person name="Lu X."/>
            <person name="Zhang F."/>
            <person name="Jiang W."/>
            <person name="Ma Y."/>
            <person name="Chen M."/>
            <person name="Hao X."/>
            <person name="Li L."/>
            <person name="Tang Y."/>
            <person name="Lv G."/>
            <person name="Zhou Y."/>
            <person name="Sun X."/>
            <person name="Brodelius P.E."/>
            <person name="Rose J.K.C."/>
            <person name="Tang K."/>
        </authorList>
    </citation>
    <scope>NUCLEOTIDE SEQUENCE [LARGE SCALE GENOMIC DNA]</scope>
    <source>
        <strain evidence="5">cv. Huhao1</strain>
        <tissue evidence="4">Leaf</tissue>
    </source>
</reference>
<dbReference type="AlphaFoldDB" id="A0A2U1MDT4"/>
<gene>
    <name evidence="4" type="ORF">CTI12_AA389190</name>
</gene>
<dbReference type="SMART" id="SM00212">
    <property type="entry name" value="UBCc"/>
    <property type="match status" value="2"/>
</dbReference>
<dbReference type="EMBL" id="PKPP01005627">
    <property type="protein sequence ID" value="PWA59420.1"/>
    <property type="molecule type" value="Genomic_DNA"/>
</dbReference>
<dbReference type="PANTHER" id="PTHR46116:SF41">
    <property type="entry name" value="UBIQUITIN-CONJUGATING ENZYME E2 25-RELATED"/>
    <property type="match status" value="1"/>
</dbReference>
<dbReference type="Pfam" id="PF00179">
    <property type="entry name" value="UQ_con"/>
    <property type="match status" value="2"/>
</dbReference>
<evidence type="ECO:0000259" key="3">
    <source>
        <dbReference type="PROSITE" id="PS50127"/>
    </source>
</evidence>
<dbReference type="STRING" id="35608.A0A2U1MDT4"/>
<proteinExistence type="predicted"/>
<dbReference type="Proteomes" id="UP000245207">
    <property type="component" value="Unassembled WGS sequence"/>
</dbReference>
<keyword evidence="1" id="KW-0808">Transferase</keyword>
<organism evidence="4 5">
    <name type="scientific">Artemisia annua</name>
    <name type="common">Sweet wormwood</name>
    <dbReference type="NCBI Taxonomy" id="35608"/>
    <lineage>
        <taxon>Eukaryota</taxon>
        <taxon>Viridiplantae</taxon>
        <taxon>Streptophyta</taxon>
        <taxon>Embryophyta</taxon>
        <taxon>Tracheophyta</taxon>
        <taxon>Spermatophyta</taxon>
        <taxon>Magnoliopsida</taxon>
        <taxon>eudicotyledons</taxon>
        <taxon>Gunneridae</taxon>
        <taxon>Pentapetalae</taxon>
        <taxon>asterids</taxon>
        <taxon>campanulids</taxon>
        <taxon>Asterales</taxon>
        <taxon>Asteraceae</taxon>
        <taxon>Asteroideae</taxon>
        <taxon>Anthemideae</taxon>
        <taxon>Artemisiinae</taxon>
        <taxon>Artemisia</taxon>
    </lineage>
</organism>
<dbReference type="PROSITE" id="PS50127">
    <property type="entry name" value="UBC_2"/>
    <property type="match status" value="2"/>
</dbReference>